<proteinExistence type="inferred from homology"/>
<feature type="region of interest" description="Disordered" evidence="2">
    <location>
        <begin position="1114"/>
        <end position="1135"/>
    </location>
</feature>
<dbReference type="PANTHER" id="PTHR36842:SF1">
    <property type="entry name" value="PROTEIN TOLB"/>
    <property type="match status" value="1"/>
</dbReference>
<dbReference type="InterPro" id="IPR011042">
    <property type="entry name" value="6-blade_b-propeller_TolB-like"/>
</dbReference>
<dbReference type="Pfam" id="PF26549">
    <property type="entry name" value="Tricorn_N"/>
    <property type="match status" value="1"/>
</dbReference>
<dbReference type="SUPFAM" id="SSF50969">
    <property type="entry name" value="YVTN repeat-like/Quinoprotein amine dehydrogenase"/>
    <property type="match status" value="1"/>
</dbReference>
<comment type="caution">
    <text evidence="5">The sequence shown here is derived from an EMBL/GenBank/DDBJ whole genome shotgun (WGS) entry which is preliminary data.</text>
</comment>
<keyword evidence="5" id="KW-0378">Hydrolase</keyword>
<dbReference type="SUPFAM" id="SSF51338">
    <property type="entry name" value="Composite domain of metallo-dependent hydrolases"/>
    <property type="match status" value="1"/>
</dbReference>
<dbReference type="Gene3D" id="2.30.40.10">
    <property type="entry name" value="Urease, subunit C, domain 1"/>
    <property type="match status" value="2"/>
</dbReference>
<sequence>MSTSTATPLFLSPATAGKTCPSALRACALAVALLGAVHSGVAQTAPAAEKATEKAADKKTWNVNQPPGTGRQVQIDTRSGTWMSVDVSPDGKQLVFDLLGDLYLLPIAGGEAKPLTHSIAWEQQARFSPDGRQIAFQSDAGGGDNIWVMNADGSGARAVTKEDYRLLNNPVWHPNGKYIAARKHYTGTRSAGSGEIWLFHVDGAAAGNKGVQLNEKPNWQKDLGEPALSPDGKYLYYSQDTTPGRSFEYNKNSNGEIFKIFRQDLSDGTVEAFVQGAGGAIRPTPSPDGKYLAFVRRVRNQSTLFLKDLSSGREFAAWGQLERDLQESWSINGVYPAFAWTPDAKQIVVWAQGKLWRVDPFKSTAAEIPFHVKDQREVREALRVPQEVAPDQFAVKQLRWVNTSPDGKSVVYSALGHLYLKDLRSDAAPRRLTQQQGEAFEFFPSFSRDGRELVYVSWNDDKLGSVRKLDLASGRETVITKAPGKYLSPRFSPDGLQIAYVKARGGYLTTPWHGLENGVYITAADGRGEPQRISKDGDSPQFGARNDAVYVSRSSMSSEVDSRRSLWRIELKDRSETEVARSEYVSQYSLSPDGQWLGFVERSHAYVTPLPQAGKTITVGPKMDALPVRQFDVVAGENMQWSGDSQQLWFSHGDELYSARLAEAFPPAAVDADGKPVASTFKPETVQQAGRKIGFSQASDKPAGRIAISGARIATMKGDEVIEDGVIVVQGNRIAAIGRADQVQIPADAKRLDARGKTIIPGLIDAHWHGGMGESEIIPQQSWINYASLAFGLTTIHDPSNRNGDIFTQAEMQRAGLVTGPRIYSTGSILYGAKGSINAPVNNLDDALVHLKRQKAAGAISVKSYQQPRREQRQQVIEAARQTGMMVVPEGGSLFQLNMSMIVDGHTGIEHALPVAEVYDDVKQLWTQTQVGYTPTLNVAYGGLDGEHYWYARTEVWKHPLLSKYVPRAVLESRSVRRETAPEEDFNVIRVARTATELQRGGVKANIGAHGQREGLGAHWEMWMFGLGGMTPLEAIRTATANPAHYLGLDKDLGSLEVGKLADLVIIDGDVLKDIRQSDRISHVMQNGRVFEVGSMNEVLPRQKARKPFFFDGADGRSMPVEAHSHGHGHGGEED</sequence>
<dbReference type="InterPro" id="IPR011659">
    <property type="entry name" value="WD40"/>
</dbReference>
<dbReference type="PANTHER" id="PTHR36842">
    <property type="entry name" value="PROTEIN TOLB HOMOLOG"/>
    <property type="match status" value="1"/>
</dbReference>
<gene>
    <name evidence="5" type="ORF">C1O66_23270</name>
</gene>
<dbReference type="Gene3D" id="2.120.10.30">
    <property type="entry name" value="TolB, C-terminal domain"/>
    <property type="match status" value="2"/>
</dbReference>
<evidence type="ECO:0000259" key="4">
    <source>
        <dbReference type="Pfam" id="PF01979"/>
    </source>
</evidence>
<comment type="similarity">
    <text evidence="1">Belongs to the TolB family.</text>
</comment>
<feature type="signal peptide" evidence="3">
    <location>
        <begin position="1"/>
        <end position="44"/>
    </location>
</feature>
<dbReference type="AlphaFoldDB" id="A0A2N8KT39"/>
<feature type="region of interest" description="Disordered" evidence="2">
    <location>
        <begin position="52"/>
        <end position="73"/>
    </location>
</feature>
<evidence type="ECO:0000256" key="3">
    <source>
        <dbReference type="SAM" id="SignalP"/>
    </source>
</evidence>
<feature type="chain" id="PRO_5014821763" evidence="3">
    <location>
        <begin position="45"/>
        <end position="1135"/>
    </location>
</feature>
<evidence type="ECO:0000256" key="1">
    <source>
        <dbReference type="ARBA" id="ARBA00009820"/>
    </source>
</evidence>
<keyword evidence="3" id="KW-0732">Signal</keyword>
<dbReference type="SUPFAM" id="SSF51556">
    <property type="entry name" value="Metallo-dependent hydrolases"/>
    <property type="match status" value="1"/>
</dbReference>
<dbReference type="InterPro" id="IPR011059">
    <property type="entry name" value="Metal-dep_hydrolase_composite"/>
</dbReference>
<dbReference type="Pfam" id="PF07676">
    <property type="entry name" value="PD40"/>
    <property type="match status" value="2"/>
</dbReference>
<dbReference type="InterPro" id="IPR006680">
    <property type="entry name" value="Amidohydro-rel"/>
</dbReference>
<evidence type="ECO:0000313" key="6">
    <source>
        <dbReference type="Proteomes" id="UP000235916"/>
    </source>
</evidence>
<evidence type="ECO:0000256" key="2">
    <source>
        <dbReference type="SAM" id="MobiDB-lite"/>
    </source>
</evidence>
<name>A0A2N8KT39_9BURK</name>
<accession>A0A2N8KT39</accession>
<keyword evidence="6" id="KW-1185">Reference proteome</keyword>
<dbReference type="InterPro" id="IPR032466">
    <property type="entry name" value="Metal_Hydrolase"/>
</dbReference>
<dbReference type="OrthoDB" id="262125at2"/>
<dbReference type="Pfam" id="PF01979">
    <property type="entry name" value="Amidohydro_1"/>
    <property type="match status" value="1"/>
</dbReference>
<dbReference type="RefSeq" id="WP_102770361.1">
    <property type="nucleotide sequence ID" value="NZ_POSP01000004.1"/>
</dbReference>
<dbReference type="EMBL" id="POSP01000004">
    <property type="protein sequence ID" value="PND36590.1"/>
    <property type="molecule type" value="Genomic_DNA"/>
</dbReference>
<dbReference type="Proteomes" id="UP000235916">
    <property type="component" value="Unassembled WGS sequence"/>
</dbReference>
<organism evidence="5 6">
    <name type="scientific">Kinneretia aquatilis</name>
    <dbReference type="NCBI Taxonomy" id="2070761"/>
    <lineage>
        <taxon>Bacteria</taxon>
        <taxon>Pseudomonadati</taxon>
        <taxon>Pseudomonadota</taxon>
        <taxon>Betaproteobacteria</taxon>
        <taxon>Burkholderiales</taxon>
        <taxon>Sphaerotilaceae</taxon>
        <taxon>Roseateles</taxon>
    </lineage>
</organism>
<dbReference type="Gene3D" id="3.20.20.140">
    <property type="entry name" value="Metal-dependent hydrolases"/>
    <property type="match status" value="2"/>
</dbReference>
<feature type="compositionally biased region" description="Polar residues" evidence="2">
    <location>
        <begin position="61"/>
        <end position="73"/>
    </location>
</feature>
<protein>
    <submittedName>
        <fullName evidence="5">Amidohydrolase</fullName>
    </submittedName>
</protein>
<evidence type="ECO:0000313" key="5">
    <source>
        <dbReference type="EMBL" id="PND36590.1"/>
    </source>
</evidence>
<dbReference type="GO" id="GO:0016810">
    <property type="term" value="F:hydrolase activity, acting on carbon-nitrogen (but not peptide) bonds"/>
    <property type="evidence" value="ECO:0007669"/>
    <property type="project" value="InterPro"/>
</dbReference>
<dbReference type="SUPFAM" id="SSF82171">
    <property type="entry name" value="DPP6 N-terminal domain-like"/>
    <property type="match status" value="1"/>
</dbReference>
<dbReference type="InterPro" id="IPR011044">
    <property type="entry name" value="Quino_amine_DH_bsu"/>
</dbReference>
<feature type="domain" description="Amidohydrolase-related" evidence="4">
    <location>
        <begin position="1028"/>
        <end position="1090"/>
    </location>
</feature>
<reference evidence="5 6" key="1">
    <citation type="submission" date="2018-01" db="EMBL/GenBank/DDBJ databases">
        <title>Draft genome sequence of Paucibacter aquatile CR182 isolated from freshwater of the Nakdong River.</title>
        <authorList>
            <person name="Choi A."/>
            <person name="Chung E.J."/>
        </authorList>
    </citation>
    <scope>NUCLEOTIDE SEQUENCE [LARGE SCALE GENOMIC DNA]</scope>
    <source>
        <strain evidence="5 6">CR182</strain>
    </source>
</reference>